<dbReference type="Proteomes" id="UP001524318">
    <property type="component" value="Unassembled WGS sequence"/>
</dbReference>
<dbReference type="SUPFAM" id="SSF51735">
    <property type="entry name" value="NAD(P)-binding Rossmann-fold domains"/>
    <property type="match status" value="1"/>
</dbReference>
<feature type="domain" description="D-isomer specific 2-hydroxyacid dehydrogenase NAD-binding" evidence="3">
    <location>
        <begin position="106"/>
        <end position="277"/>
    </location>
</feature>
<dbReference type="PANTHER" id="PTHR10996:SF178">
    <property type="entry name" value="2-HYDROXYACID DEHYDROGENASE YGL185C-RELATED"/>
    <property type="match status" value="1"/>
</dbReference>
<protein>
    <submittedName>
        <fullName evidence="4">2-hydroxyacid dehydrogenase</fullName>
    </submittedName>
</protein>
<dbReference type="InterPro" id="IPR036291">
    <property type="entry name" value="NAD(P)-bd_dom_sf"/>
</dbReference>
<evidence type="ECO:0000313" key="5">
    <source>
        <dbReference type="Proteomes" id="UP001524318"/>
    </source>
</evidence>
<dbReference type="RefSeq" id="WP_254750404.1">
    <property type="nucleotide sequence ID" value="NZ_JANCLV010000007.1"/>
</dbReference>
<reference evidence="4 5" key="1">
    <citation type="submission" date="2022-06" db="EMBL/GenBank/DDBJ databases">
        <title>Pseudarthrobacter sp. strain RMG13 Genome sequencing and assembly.</title>
        <authorList>
            <person name="Kim I."/>
        </authorList>
    </citation>
    <scope>NUCLEOTIDE SEQUENCE [LARGE SCALE GENOMIC DNA]</scope>
    <source>
        <strain evidence="4 5">RMG13</strain>
    </source>
</reference>
<dbReference type="InterPro" id="IPR050223">
    <property type="entry name" value="D-isomer_2-hydroxyacid_DH"/>
</dbReference>
<sequence length="315" mass="33234">MSGLPAAPKLRVSLPSQNLVDALEPSAGVELFLWDMTGPAPAERFDIVVPPYMGAAEALTALDSVDVGLVQSQSIGYDGVAAVLPAGCRFANAAGVHETSTAELALGMIIASQRGIPDFVRNAATGTWDNSQRPSLADRRVLLVGYGGVGKAVEARLLPFETEVTRLASRGRDDERGRIHGIDSLYEHLPLHDIVVVSVPLSEQTRHLVDTRFLAAMPDGALLVNVARGPVADTEALLRETSSGRLRAALDVTDPEPLPGDHPLWTVPGVLITPHVGGASTAMLPRMARLIRKQIGLLQAGQEPVNVVLGGTAGR</sequence>
<gene>
    <name evidence="4" type="ORF">NFC73_11785</name>
</gene>
<dbReference type="Pfam" id="PF02826">
    <property type="entry name" value="2-Hacid_dh_C"/>
    <property type="match status" value="1"/>
</dbReference>
<dbReference type="EMBL" id="JANCLV010000007">
    <property type="protein sequence ID" value="MCP9000404.1"/>
    <property type="molecule type" value="Genomic_DNA"/>
</dbReference>
<evidence type="ECO:0000256" key="2">
    <source>
        <dbReference type="ARBA" id="ARBA00023027"/>
    </source>
</evidence>
<proteinExistence type="predicted"/>
<dbReference type="SUPFAM" id="SSF52283">
    <property type="entry name" value="Formate/glycerate dehydrogenase catalytic domain-like"/>
    <property type="match status" value="1"/>
</dbReference>
<keyword evidence="1" id="KW-0560">Oxidoreductase</keyword>
<comment type="caution">
    <text evidence="4">The sequence shown here is derived from an EMBL/GenBank/DDBJ whole genome shotgun (WGS) entry which is preliminary data.</text>
</comment>
<keyword evidence="5" id="KW-1185">Reference proteome</keyword>
<accession>A0ABT1LR88</accession>
<name>A0ABT1LR88_9MICC</name>
<keyword evidence="2" id="KW-0520">NAD</keyword>
<evidence type="ECO:0000259" key="3">
    <source>
        <dbReference type="Pfam" id="PF02826"/>
    </source>
</evidence>
<organism evidence="4 5">
    <name type="scientific">Pseudarthrobacter humi</name>
    <dbReference type="NCBI Taxonomy" id="2952523"/>
    <lineage>
        <taxon>Bacteria</taxon>
        <taxon>Bacillati</taxon>
        <taxon>Actinomycetota</taxon>
        <taxon>Actinomycetes</taxon>
        <taxon>Micrococcales</taxon>
        <taxon>Micrococcaceae</taxon>
        <taxon>Pseudarthrobacter</taxon>
    </lineage>
</organism>
<evidence type="ECO:0000256" key="1">
    <source>
        <dbReference type="ARBA" id="ARBA00023002"/>
    </source>
</evidence>
<dbReference type="Gene3D" id="3.40.50.720">
    <property type="entry name" value="NAD(P)-binding Rossmann-like Domain"/>
    <property type="match status" value="2"/>
</dbReference>
<dbReference type="PANTHER" id="PTHR10996">
    <property type="entry name" value="2-HYDROXYACID DEHYDROGENASE-RELATED"/>
    <property type="match status" value="1"/>
</dbReference>
<dbReference type="CDD" id="cd12166">
    <property type="entry name" value="2-Hacid_dh_7"/>
    <property type="match status" value="1"/>
</dbReference>
<dbReference type="InterPro" id="IPR006140">
    <property type="entry name" value="D-isomer_DH_NAD-bd"/>
</dbReference>
<evidence type="ECO:0000313" key="4">
    <source>
        <dbReference type="EMBL" id="MCP9000404.1"/>
    </source>
</evidence>